<dbReference type="InterPro" id="IPR014960">
    <property type="entry name" value="DUF1828"/>
</dbReference>
<comment type="caution">
    <text evidence="2">The sequence shown here is derived from an EMBL/GenBank/DDBJ whole genome shotgun (WGS) entry which is preliminary data.</text>
</comment>
<protein>
    <recommendedName>
        <fullName evidence="1">DUF1828 domain-containing protein</fullName>
    </recommendedName>
</protein>
<dbReference type="STRING" id="797473.HMPREF9080_02653"/>
<dbReference type="Proteomes" id="UP000004750">
    <property type="component" value="Unassembled WGS sequence"/>
</dbReference>
<evidence type="ECO:0000259" key="1">
    <source>
        <dbReference type="Pfam" id="PF08861"/>
    </source>
</evidence>
<dbReference type="RefSeq" id="WP_006986645.1">
    <property type="nucleotide sequence ID" value="NZ_JH417959.1"/>
</dbReference>
<gene>
    <name evidence="2" type="ORF">HMPREF9080_02653</name>
</gene>
<sequence>MQTIKIGSRNLTPAEKKEIENIAAESQAAPDGAYRYFVHNPLDKTTLYYRSEALQQQAAAAILRSCCVEGDWDEAAVAQIAMGVVTHTPQRVLLQTEPQPADYADASAYTQAHDAWEEDCDADGEVWTYRMLPLAAPGAGQERRPDTTPALDVGVWRQIATESRYKAAPDGWVRATLPFCDRHGERLQYFFRQEGETYLLSDDGKLVRDLQAGGHLSADARGWRQSLAAKLADFGVELNGNALYMCCDAGQFPHKFGDYLHALLVVAGPAFTLTSATEEQP</sequence>
<dbReference type="HOGENOM" id="CLU_975540_0_0_6"/>
<dbReference type="Pfam" id="PF08861">
    <property type="entry name" value="DUF1828"/>
    <property type="match status" value="1"/>
</dbReference>
<proteinExistence type="predicted"/>
<accession>G9ZIP2</accession>
<name>G9ZIP2_9GAMM</name>
<dbReference type="AlphaFoldDB" id="G9ZIP2"/>
<evidence type="ECO:0000313" key="2">
    <source>
        <dbReference type="EMBL" id="EHM51680.1"/>
    </source>
</evidence>
<reference evidence="2 3" key="1">
    <citation type="submission" date="2011-08" db="EMBL/GenBank/DDBJ databases">
        <authorList>
            <person name="Weinstock G."/>
            <person name="Sodergren E."/>
            <person name="Clifton S."/>
            <person name="Fulton L."/>
            <person name="Fulton B."/>
            <person name="Courtney L."/>
            <person name="Fronick C."/>
            <person name="Harrison M."/>
            <person name="Strong C."/>
            <person name="Farmer C."/>
            <person name="Delahaunty K."/>
            <person name="Markovic C."/>
            <person name="Hall O."/>
            <person name="Minx P."/>
            <person name="Tomlinson C."/>
            <person name="Mitreva M."/>
            <person name="Hou S."/>
            <person name="Chen J."/>
            <person name="Wollam A."/>
            <person name="Pepin K.H."/>
            <person name="Johnson M."/>
            <person name="Bhonagiri V."/>
            <person name="Zhang X."/>
            <person name="Suruliraj S."/>
            <person name="Warren W."/>
            <person name="Chinwalla A."/>
            <person name="Mardis E.R."/>
            <person name="Wilson R.K."/>
        </authorList>
    </citation>
    <scope>NUCLEOTIDE SEQUENCE [LARGE SCALE GENOMIC DNA]</scope>
    <source>
        <strain evidence="2 3">F0432</strain>
    </source>
</reference>
<organism evidence="2 3">
    <name type="scientific">Cardiobacterium valvarum F0432</name>
    <dbReference type="NCBI Taxonomy" id="797473"/>
    <lineage>
        <taxon>Bacteria</taxon>
        <taxon>Pseudomonadati</taxon>
        <taxon>Pseudomonadota</taxon>
        <taxon>Gammaproteobacteria</taxon>
        <taxon>Cardiobacteriales</taxon>
        <taxon>Cardiobacteriaceae</taxon>
        <taxon>Cardiobacterium</taxon>
    </lineage>
</organism>
<dbReference type="EMBL" id="AGCM01000155">
    <property type="protein sequence ID" value="EHM51680.1"/>
    <property type="molecule type" value="Genomic_DNA"/>
</dbReference>
<evidence type="ECO:0000313" key="3">
    <source>
        <dbReference type="Proteomes" id="UP000004750"/>
    </source>
</evidence>
<feature type="domain" description="DUF1828" evidence="1">
    <location>
        <begin position="178"/>
        <end position="266"/>
    </location>
</feature>